<evidence type="ECO:0000256" key="13">
    <source>
        <dbReference type="ARBA" id="ARBA00023163"/>
    </source>
</evidence>
<dbReference type="GO" id="GO:0045892">
    <property type="term" value="P:negative regulation of DNA-templated transcription"/>
    <property type="evidence" value="ECO:0007669"/>
    <property type="project" value="TreeGrafter"/>
</dbReference>
<feature type="binding site" evidence="15">
    <location>
        <position position="138"/>
    </location>
    <ligand>
        <name>Fe cation</name>
        <dbReference type="ChEBI" id="CHEBI:24875"/>
    </ligand>
</feature>
<evidence type="ECO:0000256" key="9">
    <source>
        <dbReference type="ARBA" id="ARBA00022833"/>
    </source>
</evidence>
<dbReference type="Gene3D" id="3.30.1490.190">
    <property type="match status" value="1"/>
</dbReference>
<keyword evidence="6" id="KW-0963">Cytoplasm</keyword>
<evidence type="ECO:0000313" key="16">
    <source>
        <dbReference type="EMBL" id="ATB68808.1"/>
    </source>
</evidence>
<evidence type="ECO:0000313" key="19">
    <source>
        <dbReference type="Proteomes" id="UP000502831"/>
    </source>
</evidence>
<dbReference type="GO" id="GO:0008270">
    <property type="term" value="F:zinc ion binding"/>
    <property type="evidence" value="ECO:0007669"/>
    <property type="project" value="TreeGrafter"/>
</dbReference>
<feature type="binding site" evidence="14">
    <location>
        <position position="146"/>
    </location>
    <ligand>
        <name>Zn(2+)</name>
        <dbReference type="ChEBI" id="CHEBI:29105"/>
    </ligand>
</feature>
<name>A0A290HM65_9BACT</name>
<keyword evidence="13" id="KW-0804">Transcription</keyword>
<evidence type="ECO:0000256" key="10">
    <source>
        <dbReference type="ARBA" id="ARBA00023004"/>
    </source>
</evidence>
<evidence type="ECO:0000256" key="1">
    <source>
        <dbReference type="ARBA" id="ARBA00002997"/>
    </source>
</evidence>
<organism evidence="16 18">
    <name type="scientific">Sulfurospirillum diekertiae</name>
    <dbReference type="NCBI Taxonomy" id="1854492"/>
    <lineage>
        <taxon>Bacteria</taxon>
        <taxon>Pseudomonadati</taxon>
        <taxon>Campylobacterota</taxon>
        <taxon>Epsilonproteobacteria</taxon>
        <taxon>Campylobacterales</taxon>
        <taxon>Sulfurospirillaceae</taxon>
        <taxon>Sulfurospirillum</taxon>
    </lineage>
</organism>
<dbReference type="PANTHER" id="PTHR33202:SF2">
    <property type="entry name" value="FERRIC UPTAKE REGULATION PROTEIN"/>
    <property type="match status" value="1"/>
</dbReference>
<dbReference type="Pfam" id="PF01475">
    <property type="entry name" value="FUR"/>
    <property type="match status" value="1"/>
</dbReference>
<dbReference type="InterPro" id="IPR036390">
    <property type="entry name" value="WH_DNA-bd_sf"/>
</dbReference>
<comment type="subunit">
    <text evidence="4">Homodimer.</text>
</comment>
<reference evidence="17 19" key="1">
    <citation type="journal article" date="2017" name="Environ. Sci. Technol.">
        <title>Organohalide Respiration with Chlorinated Ethenes under Low pH Conditions.</title>
        <authorList>
            <person name="Yang Y."/>
            <person name="Capiro N.L."/>
            <person name="Marcet T.F."/>
            <person name="Yan J."/>
            <person name="Pennell K.D."/>
            <person name="Loffler F.E."/>
        </authorList>
    </citation>
    <scope>NUCLEOTIDE SEQUENCE [LARGE SCALE GENOMIC DNA]</scope>
    <source>
        <strain evidence="17 19">ACSDCE</strain>
    </source>
</reference>
<dbReference type="KEGG" id="sulj:SJPD1_0693"/>
<keyword evidence="8 14" id="KW-0479">Metal-binding</keyword>
<keyword evidence="7" id="KW-0678">Repressor</keyword>
<dbReference type="Gene3D" id="1.10.10.10">
    <property type="entry name" value="Winged helix-like DNA-binding domain superfamily/Winged helix DNA-binding domain"/>
    <property type="match status" value="1"/>
</dbReference>
<evidence type="ECO:0000256" key="6">
    <source>
        <dbReference type="ARBA" id="ARBA00022490"/>
    </source>
</evidence>
<keyword evidence="12" id="KW-0238">DNA-binding</keyword>
<comment type="cofactor">
    <cofactor evidence="15">
        <name>Mn(2+)</name>
        <dbReference type="ChEBI" id="CHEBI:29035"/>
    </cofactor>
    <cofactor evidence="15">
        <name>Fe(2+)</name>
        <dbReference type="ChEBI" id="CHEBI:29033"/>
    </cofactor>
    <text evidence="15">Binds 1 Mn(2+) or Fe(2+) ion per subunit.</text>
</comment>
<keyword evidence="11" id="KW-0805">Transcription regulation</keyword>
<dbReference type="SUPFAM" id="SSF46785">
    <property type="entry name" value="Winged helix' DNA-binding domain"/>
    <property type="match status" value="1"/>
</dbReference>
<dbReference type="GO" id="GO:0000976">
    <property type="term" value="F:transcription cis-regulatory region binding"/>
    <property type="evidence" value="ECO:0007669"/>
    <property type="project" value="TreeGrafter"/>
</dbReference>
<accession>A0A6G9VUG4</accession>
<proteinExistence type="inferred from homology"/>
<keyword evidence="10 15" id="KW-0408">Iron</keyword>
<evidence type="ECO:0000256" key="11">
    <source>
        <dbReference type="ARBA" id="ARBA00023015"/>
    </source>
</evidence>
<gene>
    <name evidence="17" type="ORF">FA584_10670</name>
    <name evidence="16" type="ORF">SJPD1_0693</name>
</gene>
<reference evidence="16" key="3">
    <citation type="submission" date="2017-09" db="EMBL/GenBank/DDBJ databases">
        <authorList>
            <person name="Goris T."/>
        </authorList>
    </citation>
    <scope>NUCLEOTIDE SEQUENCE</scope>
    <source>
        <strain evidence="16">JPD-1</strain>
    </source>
</reference>
<evidence type="ECO:0000256" key="4">
    <source>
        <dbReference type="ARBA" id="ARBA00011738"/>
    </source>
</evidence>
<dbReference type="InterPro" id="IPR002481">
    <property type="entry name" value="FUR"/>
</dbReference>
<dbReference type="InterPro" id="IPR036388">
    <property type="entry name" value="WH-like_DNA-bd_sf"/>
</dbReference>
<evidence type="ECO:0000256" key="12">
    <source>
        <dbReference type="ARBA" id="ARBA00023125"/>
    </source>
</evidence>
<dbReference type="AlphaFoldDB" id="A0A290HM65"/>
<comment type="cofactor">
    <cofactor evidence="14">
        <name>Zn(2+)</name>
        <dbReference type="ChEBI" id="CHEBI:29105"/>
    </cofactor>
    <text evidence="14">Binds 1 zinc ion per subunit.</text>
</comment>
<reference evidence="17" key="5">
    <citation type="submission" date="2020-08" db="EMBL/GenBank/DDBJ databases">
        <authorList>
            <person name="Yang Y."/>
            <person name="Huo L."/>
            <person name="Yan J."/>
        </authorList>
    </citation>
    <scope>NUCLEOTIDE SEQUENCE</scope>
    <source>
        <strain evidence="17">ACSDCE</strain>
    </source>
</reference>
<accession>A0A290HM65</accession>
<dbReference type="OrthoDB" id="8659436at2"/>
<sequence>MSTFENLEYNSLLSNFKELLKNNSLKFTKQREVVLKTLYEKDEHFTPEDLYIFLRSTYPELNIGIATVYRTLNLLEESHMVTSISFGVAGKKFELANKPHHDHMICKNCGLIIEFQNDKIEQLQLEIAQANHFIITSHLMQLRGLCKECAQKSKH</sequence>
<feature type="binding site" evidence="15">
    <location>
        <position position="102"/>
    </location>
    <ligand>
        <name>Fe cation</name>
        <dbReference type="ChEBI" id="CHEBI:24875"/>
    </ligand>
</feature>
<dbReference type="Proteomes" id="UP000217349">
    <property type="component" value="Chromosome"/>
</dbReference>
<comment type="function">
    <text evidence="1">Acts as a global negative controlling element, employing Fe(2+) as a cofactor to bind the operator of the repressed genes.</text>
</comment>
<feature type="binding site" evidence="14">
    <location>
        <position position="106"/>
    </location>
    <ligand>
        <name>Zn(2+)</name>
        <dbReference type="ChEBI" id="CHEBI:29105"/>
    </ligand>
</feature>
<dbReference type="InterPro" id="IPR043135">
    <property type="entry name" value="Fur_C"/>
</dbReference>
<evidence type="ECO:0000256" key="3">
    <source>
        <dbReference type="ARBA" id="ARBA00007957"/>
    </source>
</evidence>
<dbReference type="CDD" id="cd07153">
    <property type="entry name" value="Fur_like"/>
    <property type="match status" value="1"/>
</dbReference>
<dbReference type="PANTHER" id="PTHR33202">
    <property type="entry name" value="ZINC UPTAKE REGULATION PROTEIN"/>
    <property type="match status" value="1"/>
</dbReference>
<evidence type="ECO:0000313" key="18">
    <source>
        <dbReference type="Proteomes" id="UP000217349"/>
    </source>
</evidence>
<evidence type="ECO:0000256" key="2">
    <source>
        <dbReference type="ARBA" id="ARBA00004496"/>
    </source>
</evidence>
<evidence type="ECO:0000256" key="14">
    <source>
        <dbReference type="PIRSR" id="PIRSR602481-1"/>
    </source>
</evidence>
<feature type="binding site" evidence="14">
    <location>
        <position position="149"/>
    </location>
    <ligand>
        <name>Zn(2+)</name>
        <dbReference type="ChEBI" id="CHEBI:29105"/>
    </ligand>
</feature>
<keyword evidence="9 14" id="KW-0862">Zinc</keyword>
<feature type="binding site" evidence="15">
    <location>
        <position position="100"/>
    </location>
    <ligand>
        <name>Fe cation</name>
        <dbReference type="ChEBI" id="CHEBI:24875"/>
    </ligand>
</feature>
<reference evidence="16" key="4">
    <citation type="journal article" date="2020" name="MicrobiologyOpen">
        <title>Tetrachloroethene respiration in Sulfurospirillum species is regulated by a two-component system as unraveled by comparative genomics, transcriptomics, and regulator binding studies.</title>
        <authorList>
            <person name="Esken J."/>
            <person name="Goris T."/>
            <person name="Gadkari J."/>
            <person name="Bischler T."/>
            <person name="Forstner K.U."/>
            <person name="Sharma C.M."/>
            <person name="Diekert G."/>
            <person name="Schubert T."/>
        </authorList>
    </citation>
    <scope>NUCLEOTIDE SEQUENCE</scope>
    <source>
        <strain evidence="16">JPD-1</strain>
    </source>
</reference>
<dbReference type="EMBL" id="CP039734">
    <property type="protein sequence ID" value="QIR76633.1"/>
    <property type="molecule type" value="Genomic_DNA"/>
</dbReference>
<evidence type="ECO:0000256" key="8">
    <source>
        <dbReference type="ARBA" id="ARBA00022723"/>
    </source>
</evidence>
<dbReference type="GO" id="GO:0003700">
    <property type="term" value="F:DNA-binding transcription factor activity"/>
    <property type="evidence" value="ECO:0007669"/>
    <property type="project" value="InterPro"/>
</dbReference>
<reference evidence="18" key="2">
    <citation type="submission" date="2017-09" db="EMBL/GenBank/DDBJ databases">
        <title>The complete genome of Sulfurospirillum sp. JPD-1.</title>
        <authorList>
            <person name="Goris T."/>
        </authorList>
    </citation>
    <scope>NUCLEOTIDE SEQUENCE [LARGE SCALE GENOMIC DNA]</scope>
    <source>
        <strain evidence="18">JPD-1</strain>
    </source>
</reference>
<dbReference type="Proteomes" id="UP000502831">
    <property type="component" value="Chromosome"/>
</dbReference>
<feature type="binding site" evidence="14">
    <location>
        <position position="109"/>
    </location>
    <ligand>
        <name>Zn(2+)</name>
        <dbReference type="ChEBI" id="CHEBI:29105"/>
    </ligand>
</feature>
<comment type="subcellular location">
    <subcellularLocation>
        <location evidence="2">Cytoplasm</location>
    </subcellularLocation>
</comment>
<dbReference type="RefSeq" id="WP_096045971.1">
    <property type="nucleotide sequence ID" value="NZ_CP023275.1"/>
</dbReference>
<evidence type="ECO:0000256" key="5">
    <source>
        <dbReference type="ARBA" id="ARBA00020910"/>
    </source>
</evidence>
<evidence type="ECO:0000256" key="7">
    <source>
        <dbReference type="ARBA" id="ARBA00022491"/>
    </source>
</evidence>
<comment type="similarity">
    <text evidence="3">Belongs to the Fur family.</text>
</comment>
<evidence type="ECO:0000313" key="17">
    <source>
        <dbReference type="EMBL" id="QIR76633.1"/>
    </source>
</evidence>
<feature type="binding site" evidence="15">
    <location>
        <position position="121"/>
    </location>
    <ligand>
        <name>Fe cation</name>
        <dbReference type="ChEBI" id="CHEBI:24875"/>
    </ligand>
</feature>
<dbReference type="GO" id="GO:0005829">
    <property type="term" value="C:cytosol"/>
    <property type="evidence" value="ECO:0007669"/>
    <property type="project" value="TreeGrafter"/>
</dbReference>
<dbReference type="EMBL" id="CP023275">
    <property type="protein sequence ID" value="ATB68808.1"/>
    <property type="molecule type" value="Genomic_DNA"/>
</dbReference>
<protein>
    <recommendedName>
        <fullName evidence="5">Ferric uptake regulation protein</fullName>
    </recommendedName>
</protein>
<evidence type="ECO:0000256" key="15">
    <source>
        <dbReference type="PIRSR" id="PIRSR602481-2"/>
    </source>
</evidence>
<dbReference type="GO" id="GO:1900705">
    <property type="term" value="P:negative regulation of siderophore biosynthetic process"/>
    <property type="evidence" value="ECO:0007669"/>
    <property type="project" value="TreeGrafter"/>
</dbReference>